<feature type="transmembrane region" description="Helical" evidence="9">
    <location>
        <begin position="35"/>
        <end position="57"/>
    </location>
</feature>
<evidence type="ECO:0000256" key="4">
    <source>
        <dbReference type="ARBA" id="ARBA00011529"/>
    </source>
</evidence>
<reference evidence="11 12" key="1">
    <citation type="submission" date="2023-07" db="EMBL/GenBank/DDBJ databases">
        <title>Genomic Encyclopedia of Type Strains, Phase IV (KMG-IV): sequencing the most valuable type-strain genomes for metagenomic binning, comparative biology and taxonomic classification.</title>
        <authorList>
            <person name="Goeker M."/>
        </authorList>
    </citation>
    <scope>NUCLEOTIDE SEQUENCE [LARGE SCALE GENOMIC DNA]</scope>
    <source>
        <strain evidence="11 12">DSM 17740</strain>
    </source>
</reference>
<keyword evidence="9" id="KW-0812">Transmembrane</keyword>
<evidence type="ECO:0000256" key="9">
    <source>
        <dbReference type="SAM" id="Phobius"/>
    </source>
</evidence>
<dbReference type="Proteomes" id="UP001232445">
    <property type="component" value="Unassembled WGS sequence"/>
</dbReference>
<dbReference type="EMBL" id="JAUSUQ010000003">
    <property type="protein sequence ID" value="MDQ0338442.1"/>
    <property type="molecule type" value="Genomic_DNA"/>
</dbReference>
<comment type="function">
    <text evidence="1">Part of the ABC transporter complex PstSACB involved in phosphate import.</text>
</comment>
<dbReference type="SUPFAM" id="SSF53850">
    <property type="entry name" value="Periplasmic binding protein-like II"/>
    <property type="match status" value="1"/>
</dbReference>
<comment type="similarity">
    <text evidence="3">Belongs to the PstS family.</text>
</comment>
<evidence type="ECO:0000256" key="7">
    <source>
        <dbReference type="ARBA" id="ARBA00023139"/>
    </source>
</evidence>
<keyword evidence="7" id="KW-0564">Palmitate</keyword>
<gene>
    <name evidence="11" type="ORF">J2S00_001226</name>
</gene>
<protein>
    <submittedName>
        <fullName evidence="11">Phosphate transport system substrate-binding protein</fullName>
    </submittedName>
</protein>
<accession>A0ABU0CQL1</accession>
<keyword evidence="12" id="KW-1185">Reference proteome</keyword>
<evidence type="ECO:0000313" key="12">
    <source>
        <dbReference type="Proteomes" id="UP001232445"/>
    </source>
</evidence>
<keyword evidence="9" id="KW-1133">Transmembrane helix</keyword>
<comment type="subcellular location">
    <subcellularLocation>
        <location evidence="2">Cell membrane</location>
        <topology evidence="2">Lipid-anchor</topology>
    </subcellularLocation>
</comment>
<evidence type="ECO:0000256" key="6">
    <source>
        <dbReference type="ARBA" id="ARBA00022729"/>
    </source>
</evidence>
<dbReference type="PANTHER" id="PTHR30570:SF1">
    <property type="entry name" value="PHOSPHATE-BINDING PROTEIN PSTS"/>
    <property type="match status" value="1"/>
</dbReference>
<dbReference type="Pfam" id="PF12849">
    <property type="entry name" value="PBP_like_2"/>
    <property type="match status" value="1"/>
</dbReference>
<dbReference type="Gene3D" id="3.40.190.10">
    <property type="entry name" value="Periplasmic binding protein-like II"/>
    <property type="match status" value="2"/>
</dbReference>
<evidence type="ECO:0000256" key="1">
    <source>
        <dbReference type="ARBA" id="ARBA00002841"/>
    </source>
</evidence>
<evidence type="ECO:0000313" key="11">
    <source>
        <dbReference type="EMBL" id="MDQ0338442.1"/>
    </source>
</evidence>
<organism evidence="11 12">
    <name type="scientific">Caldalkalibacillus uzonensis</name>
    <dbReference type="NCBI Taxonomy" id="353224"/>
    <lineage>
        <taxon>Bacteria</taxon>
        <taxon>Bacillati</taxon>
        <taxon>Bacillota</taxon>
        <taxon>Bacilli</taxon>
        <taxon>Bacillales</taxon>
        <taxon>Bacillaceae</taxon>
        <taxon>Caldalkalibacillus</taxon>
    </lineage>
</organism>
<comment type="caution">
    <text evidence="11">The sequence shown here is derived from an EMBL/GenBank/DDBJ whole genome shotgun (WGS) entry which is preliminary data.</text>
</comment>
<feature type="domain" description="PBP" evidence="10">
    <location>
        <begin position="135"/>
        <end position="371"/>
    </location>
</feature>
<evidence type="ECO:0000256" key="3">
    <source>
        <dbReference type="ARBA" id="ARBA00008725"/>
    </source>
</evidence>
<name>A0ABU0CQL1_9BACI</name>
<evidence type="ECO:0000256" key="2">
    <source>
        <dbReference type="ARBA" id="ARBA00004193"/>
    </source>
</evidence>
<dbReference type="PANTHER" id="PTHR30570">
    <property type="entry name" value="PERIPLASMIC PHOSPHATE BINDING COMPONENT OF PHOSPHATE ABC TRANSPORTER"/>
    <property type="match status" value="1"/>
</dbReference>
<keyword evidence="6" id="KW-0732">Signal</keyword>
<dbReference type="InterPro" id="IPR024370">
    <property type="entry name" value="PBP_domain"/>
</dbReference>
<feature type="transmembrane region" description="Helical" evidence="9">
    <location>
        <begin position="69"/>
        <end position="87"/>
    </location>
</feature>
<feature type="transmembrane region" description="Helical" evidence="9">
    <location>
        <begin position="9"/>
        <end position="29"/>
    </location>
</feature>
<comment type="subunit">
    <text evidence="4">The complex is composed of two ATP-binding proteins (PstB), two transmembrane proteins (PstC and PstA) and a solute-binding protein (PstS).</text>
</comment>
<dbReference type="RefSeq" id="WP_307336758.1">
    <property type="nucleotide sequence ID" value="NZ_JAUSUQ010000003.1"/>
</dbReference>
<keyword evidence="5" id="KW-0592">Phosphate transport</keyword>
<proteinExistence type="inferred from homology"/>
<keyword evidence="8" id="KW-0449">Lipoprotein</keyword>
<evidence type="ECO:0000256" key="5">
    <source>
        <dbReference type="ARBA" id="ARBA00022592"/>
    </source>
</evidence>
<sequence length="388" mass="43555">MHQHLWTKMAIGVITIIFLLFAGFIGLVFTWLAGLLFYMPVVVIVTLGMIVFLILGLFKLVKPSTLRKWIIAFVALCIAVIGSYEIYKGYHNSIPTLTEQDVDLYDYQPFREGTKAVTLDDPATLQIKRELPVLDGATALYPLYAAFVQATYPEKEYDIYDSEVMCNQTTGAYKNLINGEVDIIFAAGPSEAQLRQAEERGVELKLTPIGREAFVFFVNKHNPVKGLTIEEIQPIYSGEITNWKEAGGNDEPIRAFQRPPDSGSQTALEKLMGDIPLMEPPTENVVAGMGSIIENTADYRNYRNALGYSFRYFATEMVNNGDIRFLEIEGVYPDKETIRSGEYPLAAEFYAITAGSDNPHVEALIDWILSEQGQYFVEKTGYVPVHNH</sequence>
<evidence type="ECO:0000256" key="8">
    <source>
        <dbReference type="ARBA" id="ARBA00023288"/>
    </source>
</evidence>
<evidence type="ECO:0000259" key="10">
    <source>
        <dbReference type="Pfam" id="PF12849"/>
    </source>
</evidence>
<dbReference type="InterPro" id="IPR050811">
    <property type="entry name" value="Phosphate_ABC_transporter"/>
</dbReference>
<keyword evidence="5" id="KW-0813">Transport</keyword>
<keyword evidence="9" id="KW-0472">Membrane</keyword>